<evidence type="ECO:0000313" key="3">
    <source>
        <dbReference type="Proteomes" id="UP001501581"/>
    </source>
</evidence>
<dbReference type="Proteomes" id="UP001501581">
    <property type="component" value="Unassembled WGS sequence"/>
</dbReference>
<dbReference type="RefSeq" id="WP_343994342.1">
    <property type="nucleotide sequence ID" value="NZ_BAAALG010000009.1"/>
</dbReference>
<sequence>MAFSKATFSQRLKEIEELLGYLRGNENAAKYLDELRASSESEPNWFTNSDEITFKNIVKLDAGYKFPCPDGRFTFPPEWNGWGMFTFSSESRPITEADERRLVADIQRGADQSWENGFAWSQGIAGYAESLCDQFTKPDVGALAEAVRDVQRRVIEPFKAAWDDDWARLGGMETVWTSPAGRSFQEFYQNVNENLSREAWYAGSVAVGFALATQGIAGTQQGAMEYLDAVKEQLEVQLERWVQWGSQPSGYGDSSNVPVGDVFTIFKNVVSIGATFFKDELNAVKKTVDLIGNISAIVTGVDNLTPDAVPSKYVDIPVQSAEEAYTSFVGTLRTDYLEAYQDGMASLQSGRVPGEVPDPNNLSNEVFSGEGLLESREDDPNDDLTGVPAESLVGENDSYS</sequence>
<accession>A0ABP4ECJ3</accession>
<name>A0ABP4ECJ3_9ACTN</name>
<feature type="region of interest" description="Disordered" evidence="1">
    <location>
        <begin position="348"/>
        <end position="400"/>
    </location>
</feature>
<organism evidence="2 3">
    <name type="scientific">Nocardioides dubius</name>
    <dbReference type="NCBI Taxonomy" id="317019"/>
    <lineage>
        <taxon>Bacteria</taxon>
        <taxon>Bacillati</taxon>
        <taxon>Actinomycetota</taxon>
        <taxon>Actinomycetes</taxon>
        <taxon>Propionibacteriales</taxon>
        <taxon>Nocardioidaceae</taxon>
        <taxon>Nocardioides</taxon>
    </lineage>
</organism>
<evidence type="ECO:0000313" key="2">
    <source>
        <dbReference type="EMBL" id="GAA1103063.1"/>
    </source>
</evidence>
<evidence type="ECO:0000256" key="1">
    <source>
        <dbReference type="SAM" id="MobiDB-lite"/>
    </source>
</evidence>
<proteinExistence type="predicted"/>
<gene>
    <name evidence="2" type="ORF">GCM10009668_22220</name>
</gene>
<reference evidence="3" key="1">
    <citation type="journal article" date="2019" name="Int. J. Syst. Evol. Microbiol.">
        <title>The Global Catalogue of Microorganisms (GCM) 10K type strain sequencing project: providing services to taxonomists for standard genome sequencing and annotation.</title>
        <authorList>
            <consortium name="The Broad Institute Genomics Platform"/>
            <consortium name="The Broad Institute Genome Sequencing Center for Infectious Disease"/>
            <person name="Wu L."/>
            <person name="Ma J."/>
        </authorList>
    </citation>
    <scope>NUCLEOTIDE SEQUENCE [LARGE SCALE GENOMIC DNA]</scope>
    <source>
        <strain evidence="3">JCM 13008</strain>
    </source>
</reference>
<dbReference type="EMBL" id="BAAALG010000009">
    <property type="protein sequence ID" value="GAA1103063.1"/>
    <property type="molecule type" value="Genomic_DNA"/>
</dbReference>
<evidence type="ECO:0008006" key="4">
    <source>
        <dbReference type="Google" id="ProtNLM"/>
    </source>
</evidence>
<comment type="caution">
    <text evidence="2">The sequence shown here is derived from an EMBL/GenBank/DDBJ whole genome shotgun (WGS) entry which is preliminary data.</text>
</comment>
<keyword evidence="3" id="KW-1185">Reference proteome</keyword>
<protein>
    <recommendedName>
        <fullName evidence="4">WXG100 family type VII secretion target</fullName>
    </recommendedName>
</protein>